<keyword evidence="6" id="KW-0547">Nucleotide-binding</keyword>
<dbReference type="OrthoDB" id="9808041at2"/>
<dbReference type="PATRIC" id="fig|1401651.3.peg.300"/>
<organism evidence="14 15">
    <name type="scientific">Candidatus Riesia pediculischaeffi PTSU</name>
    <dbReference type="NCBI Taxonomy" id="1401651"/>
    <lineage>
        <taxon>Bacteria</taxon>
        <taxon>Pseudomonadati</taxon>
        <taxon>Pseudomonadota</taxon>
        <taxon>Gammaproteobacteria</taxon>
        <taxon>Enterobacterales</taxon>
        <taxon>Enterobacteriaceae</taxon>
        <taxon>Candidatus Riesia</taxon>
    </lineage>
</organism>
<evidence type="ECO:0000256" key="11">
    <source>
        <dbReference type="ARBA" id="ARBA00029766"/>
    </source>
</evidence>
<evidence type="ECO:0000256" key="2">
    <source>
        <dbReference type="ARBA" id="ARBA00005810"/>
    </source>
</evidence>
<evidence type="ECO:0000256" key="8">
    <source>
        <dbReference type="ARBA" id="ARBA00022840"/>
    </source>
</evidence>
<dbReference type="GO" id="GO:0046654">
    <property type="term" value="P:tetrahydrofolate biosynthetic process"/>
    <property type="evidence" value="ECO:0007669"/>
    <property type="project" value="UniProtKB-UniPathway"/>
</dbReference>
<comment type="function">
    <text evidence="10">Catalyzes the transfer of pyrophosphate from adenosine triphosphate (ATP) to 6-hydroxymethyl-7,8-dihydropterin, an enzymatic step in folate biosynthesis pathway.</text>
</comment>
<evidence type="ECO:0000256" key="4">
    <source>
        <dbReference type="ARBA" id="ARBA00016218"/>
    </source>
</evidence>
<dbReference type="GO" id="GO:0016301">
    <property type="term" value="F:kinase activity"/>
    <property type="evidence" value="ECO:0007669"/>
    <property type="project" value="UniProtKB-KW"/>
</dbReference>
<comment type="caution">
    <text evidence="14">The sequence shown here is derived from an EMBL/GenBank/DDBJ whole genome shotgun (WGS) entry which is preliminary data.</text>
</comment>
<dbReference type="EC" id="2.7.6.3" evidence="3"/>
<keyword evidence="9" id="KW-0289">Folate biosynthesis</keyword>
<keyword evidence="5" id="KW-0808">Transferase</keyword>
<evidence type="ECO:0000256" key="6">
    <source>
        <dbReference type="ARBA" id="ARBA00022741"/>
    </source>
</evidence>
<protein>
    <recommendedName>
        <fullName evidence="4">2-amino-4-hydroxy-6-hydroxymethyldihydropteridine pyrophosphokinase</fullName>
        <ecNumber evidence="3">2.7.6.3</ecNumber>
    </recommendedName>
    <alternativeName>
        <fullName evidence="11">6-hydroxymethyl-7,8-dihydropterin pyrophosphokinase</fullName>
    </alternativeName>
    <alternativeName>
        <fullName evidence="12">7,8-dihydro-6-hydroxymethylpterin-pyrophosphokinase</fullName>
    </alternativeName>
</protein>
<feature type="domain" description="7,8-dihydro-6-hydroxymethylpterin-pyrophosphokinase" evidence="13">
    <location>
        <begin position="8"/>
        <end position="134"/>
    </location>
</feature>
<evidence type="ECO:0000259" key="13">
    <source>
        <dbReference type="Pfam" id="PF01288"/>
    </source>
</evidence>
<proteinExistence type="inferred from homology"/>
<comment type="pathway">
    <text evidence="1">Cofactor biosynthesis; tetrahydrofolate biosynthesis; 2-amino-4-hydroxy-6-hydroxymethyl-7,8-dihydropteridine diphosphate from 7,8-dihydroneopterin triphosphate: step 4/4.</text>
</comment>
<dbReference type="GO" id="GO:0046656">
    <property type="term" value="P:folic acid biosynthetic process"/>
    <property type="evidence" value="ECO:0007669"/>
    <property type="project" value="UniProtKB-KW"/>
</dbReference>
<sequence length="167" mass="19705">MKKFHETYISIGSNLNNPVLQANRSIFSLRKLPNTKITSISSYYRTLPIGNLKQPYYLNAIVVLKTQLTPENLLRYIQRIESNQGRIRKQERWCSRAIDLDILLYGNLIVRKKNLIIPHAELKNRYFLLRMIYEENPDLKFPDGESVLEIIKKCKKSSISFWKDEIC</sequence>
<reference evidence="14 15" key="1">
    <citation type="journal article" date="2014" name="G3 (Bethesda)">
        <title>Genome sequence of Candidatus Riesia pediculischaeffi, endosymbiont of chimpanzee lice, and genomic comparison of recently acquired endosymbionts from human and chimpanzee lice.</title>
        <authorList>
            <person name="Boyd B.M."/>
            <person name="Allen J.M."/>
            <person name="de Crecy-Lagard V."/>
            <person name="Reed D.L."/>
        </authorList>
    </citation>
    <scope>NUCLEOTIDE SEQUENCE [LARGE SCALE GENOMIC DNA]</scope>
    <source>
        <strain evidence="14 15">PTSU</strain>
    </source>
</reference>
<keyword evidence="7 14" id="KW-0418">Kinase</keyword>
<dbReference type="EMBL" id="AWXV01000004">
    <property type="protein sequence ID" value="KIE63865.1"/>
    <property type="molecule type" value="Genomic_DNA"/>
</dbReference>
<evidence type="ECO:0000256" key="9">
    <source>
        <dbReference type="ARBA" id="ARBA00022909"/>
    </source>
</evidence>
<evidence type="ECO:0000256" key="1">
    <source>
        <dbReference type="ARBA" id="ARBA00005051"/>
    </source>
</evidence>
<gene>
    <name evidence="14" type="ORF">P689_12234</name>
</gene>
<accession>A0A0C1VJ62</accession>
<dbReference type="UniPathway" id="UPA00077">
    <property type="reaction ID" value="UER00155"/>
</dbReference>
<dbReference type="HOGENOM" id="CLU_097916_1_2_6"/>
<evidence type="ECO:0000313" key="14">
    <source>
        <dbReference type="EMBL" id="KIE63865.1"/>
    </source>
</evidence>
<evidence type="ECO:0000256" key="3">
    <source>
        <dbReference type="ARBA" id="ARBA00013253"/>
    </source>
</evidence>
<dbReference type="PANTHER" id="PTHR43071:SF1">
    <property type="entry name" value="2-AMINO-4-HYDROXY-6-HYDROXYMETHYLDIHYDROPTERIDINE PYROPHOSPHOKINASE"/>
    <property type="match status" value="1"/>
</dbReference>
<dbReference type="Gene3D" id="3.30.70.560">
    <property type="entry name" value="7,8-Dihydro-6-hydroxymethylpterin-pyrophosphokinase HPPK"/>
    <property type="match status" value="1"/>
</dbReference>
<name>A0A0C1VJ62_9ENTR</name>
<dbReference type="InterPro" id="IPR035907">
    <property type="entry name" value="Hppk_sf"/>
</dbReference>
<evidence type="ECO:0000256" key="10">
    <source>
        <dbReference type="ARBA" id="ARBA00029409"/>
    </source>
</evidence>
<dbReference type="GO" id="GO:0005524">
    <property type="term" value="F:ATP binding"/>
    <property type="evidence" value="ECO:0007669"/>
    <property type="project" value="UniProtKB-KW"/>
</dbReference>
<dbReference type="InterPro" id="IPR000550">
    <property type="entry name" value="Hppk"/>
</dbReference>
<evidence type="ECO:0000256" key="7">
    <source>
        <dbReference type="ARBA" id="ARBA00022777"/>
    </source>
</evidence>
<dbReference type="AlphaFoldDB" id="A0A0C1VJ62"/>
<dbReference type="PANTHER" id="PTHR43071">
    <property type="entry name" value="2-AMINO-4-HYDROXY-6-HYDROXYMETHYLDIHYDROPTERIDINE PYROPHOSPHOKINASE"/>
    <property type="match status" value="1"/>
</dbReference>
<dbReference type="CDD" id="cd00483">
    <property type="entry name" value="HPPK"/>
    <property type="match status" value="1"/>
</dbReference>
<evidence type="ECO:0000313" key="15">
    <source>
        <dbReference type="Proteomes" id="UP000054529"/>
    </source>
</evidence>
<dbReference type="NCBIfam" id="TIGR01498">
    <property type="entry name" value="folK"/>
    <property type="match status" value="1"/>
</dbReference>
<dbReference type="GO" id="GO:0003848">
    <property type="term" value="F:2-amino-4-hydroxy-6-hydroxymethyldihydropteridine diphosphokinase activity"/>
    <property type="evidence" value="ECO:0007669"/>
    <property type="project" value="UniProtKB-EC"/>
</dbReference>
<dbReference type="SUPFAM" id="SSF55083">
    <property type="entry name" value="6-hydroxymethyl-7,8-dihydropterin pyrophosphokinase, HPPK"/>
    <property type="match status" value="1"/>
</dbReference>
<dbReference type="Pfam" id="PF01288">
    <property type="entry name" value="HPPK"/>
    <property type="match status" value="1"/>
</dbReference>
<comment type="similarity">
    <text evidence="2">Belongs to the HPPK family.</text>
</comment>
<dbReference type="RefSeq" id="WP_039719703.1">
    <property type="nucleotide sequence ID" value="NZ_AWXV01000004.1"/>
</dbReference>
<evidence type="ECO:0000256" key="5">
    <source>
        <dbReference type="ARBA" id="ARBA00022679"/>
    </source>
</evidence>
<evidence type="ECO:0000256" key="12">
    <source>
        <dbReference type="ARBA" id="ARBA00033413"/>
    </source>
</evidence>
<dbReference type="Proteomes" id="UP000054529">
    <property type="component" value="Unassembled WGS sequence"/>
</dbReference>
<keyword evidence="8" id="KW-0067">ATP-binding</keyword>